<organism evidence="2 3">
    <name type="scientific">Vibrio anguillarum</name>
    <name type="common">Listonella anguillarum</name>
    <dbReference type="NCBI Taxonomy" id="55601"/>
    <lineage>
        <taxon>Bacteria</taxon>
        <taxon>Pseudomonadati</taxon>
        <taxon>Pseudomonadota</taxon>
        <taxon>Gammaproteobacteria</taxon>
        <taxon>Vibrionales</taxon>
        <taxon>Vibrionaceae</taxon>
        <taxon>Vibrio</taxon>
    </lineage>
</organism>
<proteinExistence type="predicted"/>
<evidence type="ECO:0000256" key="1">
    <source>
        <dbReference type="SAM" id="Phobius"/>
    </source>
</evidence>
<evidence type="ECO:0008006" key="4">
    <source>
        <dbReference type="Google" id="ProtNLM"/>
    </source>
</evidence>
<feature type="transmembrane region" description="Helical" evidence="1">
    <location>
        <begin position="48"/>
        <end position="66"/>
    </location>
</feature>
<feature type="transmembrane region" description="Helical" evidence="1">
    <location>
        <begin position="192"/>
        <end position="211"/>
    </location>
</feature>
<dbReference type="Proteomes" id="UP000786185">
    <property type="component" value="Unassembled WGS sequence"/>
</dbReference>
<evidence type="ECO:0000313" key="3">
    <source>
        <dbReference type="Proteomes" id="UP000786185"/>
    </source>
</evidence>
<feature type="transmembrane region" description="Helical" evidence="1">
    <location>
        <begin position="121"/>
        <end position="148"/>
    </location>
</feature>
<feature type="transmembrane region" description="Helical" evidence="1">
    <location>
        <begin position="86"/>
        <end position="109"/>
    </location>
</feature>
<keyword evidence="1" id="KW-1133">Transmembrane helix</keyword>
<evidence type="ECO:0000313" key="2">
    <source>
        <dbReference type="EMBL" id="MBF4435248.1"/>
    </source>
</evidence>
<keyword evidence="1" id="KW-0812">Transmembrane</keyword>
<accession>A0AAW4BEX7</accession>
<comment type="caution">
    <text evidence="2">The sequence shown here is derived from an EMBL/GenBank/DDBJ whole genome shotgun (WGS) entry which is preliminary data.</text>
</comment>
<dbReference type="EMBL" id="SCLC01000007">
    <property type="protein sequence ID" value="MBF4435248.1"/>
    <property type="molecule type" value="Genomic_DNA"/>
</dbReference>
<keyword evidence="1" id="KW-0472">Membrane</keyword>
<gene>
    <name evidence="2" type="ORF">ERJ77_12095</name>
</gene>
<dbReference type="AlphaFoldDB" id="A0AAW4BEX7"/>
<reference evidence="2" key="1">
    <citation type="journal article" date="2021" name="PeerJ">
        <title>Analysis of 44 Vibrio anguillarum genomes reveals high genetic diversity.</title>
        <authorList>
            <person name="Hansen M.J."/>
            <person name="Dalsgaard I."/>
        </authorList>
    </citation>
    <scope>NUCLEOTIDE SEQUENCE</scope>
    <source>
        <strain evidence="2">850617-1/1</strain>
    </source>
</reference>
<protein>
    <recommendedName>
        <fullName evidence="4">Yip1 domain-containing protein</fullName>
    </recommendedName>
</protein>
<name>A0AAW4BEX7_VIBAN</name>
<sequence>MDKNITRDFISGVLKAFPGKDFFPRMYYFLKRPEMLDGEWELSPLKNAGENIVTSLILVVTFTSFVDQLLSNSGVISFPSIVSPAYLSINMAIGALIFASVFWFVLMCLTSIKKKGCYPLYFLQVLQTYSVVNFFVVSLFWIGIQLIITKDFLGFEPNPLLLTLVGITALTAFYISYRLLIVPVVNYISTYFQRWVSWVFIIIALSITLTINKVISFPVGADLIIDKLSLCEYLFKIKSEQDPSLESMKSCLIGKCVAGKNE</sequence>
<feature type="transmembrane region" description="Helical" evidence="1">
    <location>
        <begin position="160"/>
        <end position="180"/>
    </location>
</feature>